<evidence type="ECO:0000313" key="7">
    <source>
        <dbReference type="EMBL" id="MBB3941843.1"/>
    </source>
</evidence>
<evidence type="ECO:0000256" key="1">
    <source>
        <dbReference type="ARBA" id="ARBA00004651"/>
    </source>
</evidence>
<dbReference type="EMBL" id="JACIEA010000001">
    <property type="protein sequence ID" value="MBB3941843.1"/>
    <property type="molecule type" value="Genomic_DNA"/>
</dbReference>
<dbReference type="InterPro" id="IPR002797">
    <property type="entry name" value="Polysacc_synth"/>
</dbReference>
<evidence type="ECO:0000256" key="4">
    <source>
        <dbReference type="ARBA" id="ARBA00022989"/>
    </source>
</evidence>
<feature type="transmembrane region" description="Helical" evidence="6">
    <location>
        <begin position="315"/>
        <end position="339"/>
    </location>
</feature>
<gene>
    <name evidence="7" type="ORF">GGR91_000065</name>
</gene>
<evidence type="ECO:0000256" key="2">
    <source>
        <dbReference type="ARBA" id="ARBA00022475"/>
    </source>
</evidence>
<dbReference type="GO" id="GO:0005886">
    <property type="term" value="C:plasma membrane"/>
    <property type="evidence" value="ECO:0007669"/>
    <property type="project" value="UniProtKB-SubCell"/>
</dbReference>
<feature type="transmembrane region" description="Helical" evidence="6">
    <location>
        <begin position="12"/>
        <end position="36"/>
    </location>
</feature>
<reference evidence="7 8" key="1">
    <citation type="submission" date="2020-08" db="EMBL/GenBank/DDBJ databases">
        <title>Genomic Encyclopedia of Type Strains, Phase IV (KMG-IV): sequencing the most valuable type-strain genomes for metagenomic binning, comparative biology and taxonomic classification.</title>
        <authorList>
            <person name="Goeker M."/>
        </authorList>
    </citation>
    <scope>NUCLEOTIDE SEQUENCE [LARGE SCALE GENOMIC DNA]</scope>
    <source>
        <strain evidence="7 8">DSM 29050</strain>
    </source>
</reference>
<name>A0A840AWA9_9SPHN</name>
<dbReference type="PANTHER" id="PTHR30250:SF31">
    <property type="entry name" value="INNER MEMBRANE PROTEIN YGHQ"/>
    <property type="match status" value="1"/>
</dbReference>
<proteinExistence type="predicted"/>
<comment type="subcellular location">
    <subcellularLocation>
        <location evidence="1">Cell membrane</location>
        <topology evidence="1">Multi-pass membrane protein</topology>
    </subcellularLocation>
</comment>
<sequence length="438" mass="46838">MAEQKRGSGRRILQSGAWLFLPKTTSAVLSLIYLAVSTQSLGAAEFGKFMLIFSFAQTISSFTSFQTWQILIRYGTTLVHTKSDQKLAELTWFCLILDIIGALLAFLVAMVGAWALAYNQGWSDSEAIAVVGFTTLLVLSARSTPTGLLRINDRFGDAAIPDMLVPIIRLIGTGILVLTQPTAWGFLAVWLLSEMVPTIWVWGNVLRRLKLPLRLSTMPTLRGFQDSFPGITKFALWSNAGSSFKLTSQQVVAVVVGFSVGAAAAGFFRLGYQLGQVFARVGDAISMAIFTEYARVAHTVDAKDASNLLSRMIKVSGVAAVLVLAIVGFAGKPALIWIFGAEFVAAYPLVLILGTATAIQFATLGLEPALLTAGKAGRVMLCSLAGAIVVVLMMIWLMPIYAEVGAAFAMLGAAVVNAALLVISYRQKIVAPKTADAA</sequence>
<feature type="transmembrane region" description="Helical" evidence="6">
    <location>
        <begin position="378"/>
        <end position="398"/>
    </location>
</feature>
<dbReference type="PANTHER" id="PTHR30250">
    <property type="entry name" value="PST FAMILY PREDICTED COLANIC ACID TRANSPORTER"/>
    <property type="match status" value="1"/>
</dbReference>
<evidence type="ECO:0000256" key="6">
    <source>
        <dbReference type="SAM" id="Phobius"/>
    </source>
</evidence>
<dbReference type="Proteomes" id="UP000581447">
    <property type="component" value="Unassembled WGS sequence"/>
</dbReference>
<organism evidence="7 8">
    <name type="scientific">Sphingorhabdus rigui</name>
    <dbReference type="NCBI Taxonomy" id="1282858"/>
    <lineage>
        <taxon>Bacteria</taxon>
        <taxon>Pseudomonadati</taxon>
        <taxon>Pseudomonadota</taxon>
        <taxon>Alphaproteobacteria</taxon>
        <taxon>Sphingomonadales</taxon>
        <taxon>Sphingomonadaceae</taxon>
        <taxon>Sphingorhabdus</taxon>
    </lineage>
</organism>
<feature type="transmembrane region" description="Helical" evidence="6">
    <location>
        <begin position="404"/>
        <end position="423"/>
    </location>
</feature>
<comment type="caution">
    <text evidence="7">The sequence shown here is derived from an EMBL/GenBank/DDBJ whole genome shotgun (WGS) entry which is preliminary data.</text>
</comment>
<evidence type="ECO:0000256" key="5">
    <source>
        <dbReference type="ARBA" id="ARBA00023136"/>
    </source>
</evidence>
<dbReference type="RefSeq" id="WP_183938979.1">
    <property type="nucleotide sequence ID" value="NZ_BAABBG010000001.1"/>
</dbReference>
<dbReference type="Pfam" id="PF01943">
    <property type="entry name" value="Polysacc_synt"/>
    <property type="match status" value="1"/>
</dbReference>
<feature type="transmembrane region" description="Helical" evidence="6">
    <location>
        <begin position="48"/>
        <end position="71"/>
    </location>
</feature>
<protein>
    <submittedName>
        <fullName evidence="7">O-antigen/teichoic acid export membrane protein</fullName>
    </submittedName>
</protein>
<keyword evidence="8" id="KW-1185">Reference proteome</keyword>
<dbReference type="InterPro" id="IPR050833">
    <property type="entry name" value="Poly_Biosynth_Transport"/>
</dbReference>
<feature type="transmembrane region" description="Helical" evidence="6">
    <location>
        <begin position="127"/>
        <end position="148"/>
    </location>
</feature>
<feature type="transmembrane region" description="Helical" evidence="6">
    <location>
        <begin position="92"/>
        <end position="115"/>
    </location>
</feature>
<keyword evidence="5 6" id="KW-0472">Membrane</keyword>
<evidence type="ECO:0000256" key="3">
    <source>
        <dbReference type="ARBA" id="ARBA00022692"/>
    </source>
</evidence>
<accession>A0A840AWA9</accession>
<evidence type="ECO:0000313" key="8">
    <source>
        <dbReference type="Proteomes" id="UP000581447"/>
    </source>
</evidence>
<keyword evidence="4 6" id="KW-1133">Transmembrane helix</keyword>
<feature type="transmembrane region" description="Helical" evidence="6">
    <location>
        <begin position="345"/>
        <end position="366"/>
    </location>
</feature>
<keyword evidence="2" id="KW-1003">Cell membrane</keyword>
<keyword evidence="3 6" id="KW-0812">Transmembrane</keyword>
<dbReference type="AlphaFoldDB" id="A0A840AWA9"/>
<feature type="transmembrane region" description="Helical" evidence="6">
    <location>
        <begin position="251"/>
        <end position="271"/>
    </location>
</feature>